<evidence type="ECO:0000256" key="2">
    <source>
        <dbReference type="ARBA" id="ARBA00004496"/>
    </source>
</evidence>
<dbReference type="Proteomes" id="UP000031662">
    <property type="component" value="Chromosome"/>
</dbReference>
<evidence type="ECO:0000256" key="16">
    <source>
        <dbReference type="RuleBase" id="RU000532"/>
    </source>
</evidence>
<evidence type="ECO:0000256" key="5">
    <source>
        <dbReference type="ARBA" id="ARBA00013061"/>
    </source>
</evidence>
<evidence type="ECO:0000313" key="18">
    <source>
        <dbReference type="Proteomes" id="UP000031662"/>
    </source>
</evidence>
<evidence type="ECO:0000256" key="1">
    <source>
        <dbReference type="ARBA" id="ARBA00000642"/>
    </source>
</evidence>
<evidence type="ECO:0000256" key="10">
    <source>
        <dbReference type="ARBA" id="ARBA00022777"/>
    </source>
</evidence>
<evidence type="ECO:0000256" key="6">
    <source>
        <dbReference type="ARBA" id="ARBA00016471"/>
    </source>
</evidence>
<dbReference type="FunFam" id="3.40.50.1260:FF:000012">
    <property type="entry name" value="Phosphoglycerate kinase"/>
    <property type="match status" value="1"/>
</dbReference>
<dbReference type="PANTHER" id="PTHR11406:SF23">
    <property type="entry name" value="PHOSPHOGLYCERATE KINASE 1, CHLOROPLASTIC-RELATED"/>
    <property type="match status" value="1"/>
</dbReference>
<dbReference type="GO" id="GO:0004618">
    <property type="term" value="F:phosphoglycerate kinase activity"/>
    <property type="evidence" value="ECO:0007669"/>
    <property type="project" value="UniProtKB-UniRule"/>
</dbReference>
<feature type="binding site" evidence="13 15">
    <location>
        <begin position="357"/>
        <end position="360"/>
    </location>
    <ligand>
        <name>ATP</name>
        <dbReference type="ChEBI" id="CHEBI:30616"/>
    </ligand>
</feature>
<dbReference type="GO" id="GO:0006094">
    <property type="term" value="P:gluconeogenesis"/>
    <property type="evidence" value="ECO:0007669"/>
    <property type="project" value="TreeGrafter"/>
</dbReference>
<name>A0A060PT05_HELPX</name>
<dbReference type="Gene3D" id="3.40.50.1260">
    <property type="entry name" value="Phosphoglycerate kinase, N-terminal domain"/>
    <property type="match status" value="2"/>
</dbReference>
<feature type="binding site" evidence="13 14">
    <location>
        <begin position="69"/>
        <end position="72"/>
    </location>
    <ligand>
        <name>substrate</name>
    </ligand>
</feature>
<keyword evidence="12 13" id="KW-0324">Glycolysis</keyword>
<organism evidence="17 18">
    <name type="scientific">Helicobacter pylori NY40</name>
    <dbReference type="NCBI Taxonomy" id="1426844"/>
    <lineage>
        <taxon>Bacteria</taxon>
        <taxon>Pseudomonadati</taxon>
        <taxon>Campylobacterota</taxon>
        <taxon>Epsilonproteobacteria</taxon>
        <taxon>Campylobacterales</taxon>
        <taxon>Helicobacteraceae</taxon>
        <taxon>Helicobacter</taxon>
    </lineage>
</organism>
<dbReference type="InterPro" id="IPR036043">
    <property type="entry name" value="Phosphoglycerate_kinase_sf"/>
</dbReference>
<keyword evidence="11 13" id="KW-0067">ATP-binding</keyword>
<accession>A0A060PT05</accession>
<evidence type="ECO:0000256" key="15">
    <source>
        <dbReference type="PIRSR" id="PIRSR000724-2"/>
    </source>
</evidence>
<proteinExistence type="inferred from homology"/>
<protein>
    <recommendedName>
        <fullName evidence="6 13">Phosphoglycerate kinase</fullName>
        <ecNumber evidence="5 13">2.7.2.3</ecNumber>
    </recommendedName>
</protein>
<feature type="binding site" evidence="13">
    <location>
        <position position="158"/>
    </location>
    <ligand>
        <name>substrate</name>
    </ligand>
</feature>
<dbReference type="EC" id="2.7.2.3" evidence="5 13"/>
<evidence type="ECO:0000256" key="7">
    <source>
        <dbReference type="ARBA" id="ARBA00022490"/>
    </source>
</evidence>
<sequence length="402" mass="44713">MLAKMSFMQNVKNIQEVDVNHKRVLIRVDFNVPLDENLNITDDTRIRESLPTIQFCIDNKAKDIVLVSHLGRPKGVEEKLSLKPFLKRLERLLNHEVVFSQNIVQLKQALNENAPTRIFLLENIRFLKGEEENDENLAKDLASLCDVFVNDAFGTSHRKHASTYGTAKFAPIKVSGFLLKKEIDSFYQAFNHPLRPLLLIVGGAKVSSKLTLLKNILDLIDKLIIAGAMSNTFLKALGYDVQDSSVEDALINDALELLQSAKEKKVKVYLPIDAVTTDDILNPKHIKISPVQDIEPKHKIADIGPASLKLFSEVIESAPTILWNGPLGVHEKQEFARGTTFLAHKIADTYAFSLVGGGDTIDAINRAGEKDNMSFISTGGGASLELLEGKILPCFEVLDKRH</sequence>
<dbReference type="UniPathway" id="UPA00109">
    <property type="reaction ID" value="UER00185"/>
</dbReference>
<feature type="binding site" evidence="13">
    <location>
        <position position="125"/>
    </location>
    <ligand>
        <name>substrate</name>
    </ligand>
</feature>
<reference evidence="17 18" key="1">
    <citation type="submission" date="2013-11" db="EMBL/GenBank/DDBJ databases">
        <title>Estimation of Helicobacter pylori bacteriophage ecology using H. pylori isolates.</title>
        <authorList>
            <person name="Uchiyama J."/>
            <person name="Takemura-Uchiyama I."/>
            <person name="Ujihara T."/>
            <person name="Matsuzaki S."/>
        </authorList>
    </citation>
    <scope>NUCLEOTIDE SEQUENCE [LARGE SCALE GENOMIC DNA]</scope>
    <source>
        <strain evidence="17 18">NY40</strain>
    </source>
</reference>
<dbReference type="FunFam" id="3.40.50.1260:FF:000011">
    <property type="entry name" value="Phosphoglycerate kinase"/>
    <property type="match status" value="1"/>
</dbReference>
<dbReference type="GO" id="GO:0005829">
    <property type="term" value="C:cytosol"/>
    <property type="evidence" value="ECO:0007669"/>
    <property type="project" value="TreeGrafter"/>
</dbReference>
<dbReference type="AlphaFoldDB" id="A0A060PT05"/>
<comment type="caution">
    <text evidence="13">Lacks conserved residue(s) required for the propagation of feature annotation.</text>
</comment>
<dbReference type="PANTHER" id="PTHR11406">
    <property type="entry name" value="PHOSPHOGLYCERATE KINASE"/>
    <property type="match status" value="1"/>
</dbReference>
<feature type="binding site" evidence="14">
    <location>
        <position position="45"/>
    </location>
    <ligand>
        <name>(2R)-3-phosphoglycerate</name>
        <dbReference type="ChEBI" id="CHEBI:58272"/>
    </ligand>
</feature>
<evidence type="ECO:0000256" key="9">
    <source>
        <dbReference type="ARBA" id="ARBA00022741"/>
    </source>
</evidence>
<evidence type="ECO:0000256" key="11">
    <source>
        <dbReference type="ARBA" id="ARBA00022840"/>
    </source>
</evidence>
<comment type="subunit">
    <text evidence="13">Monomer.</text>
</comment>
<comment type="subcellular location">
    <subcellularLocation>
        <location evidence="2 13">Cytoplasm</location>
    </subcellularLocation>
</comment>
<dbReference type="EMBL" id="AP014523">
    <property type="protein sequence ID" value="BAO97358.1"/>
    <property type="molecule type" value="Genomic_DNA"/>
</dbReference>
<dbReference type="InterPro" id="IPR015824">
    <property type="entry name" value="Phosphoglycerate_kinase_N"/>
</dbReference>
<dbReference type="GO" id="GO:0043531">
    <property type="term" value="F:ADP binding"/>
    <property type="evidence" value="ECO:0007669"/>
    <property type="project" value="TreeGrafter"/>
</dbReference>
<feature type="binding site" evidence="13">
    <location>
        <position position="45"/>
    </location>
    <ligand>
        <name>substrate</name>
    </ligand>
</feature>
<dbReference type="InterPro" id="IPR015911">
    <property type="entry name" value="Phosphoglycerate_kinase_CS"/>
</dbReference>
<comment type="similarity">
    <text evidence="4 13 16">Belongs to the phosphoglycerate kinase family.</text>
</comment>
<keyword evidence="7 13" id="KW-0963">Cytoplasm</keyword>
<dbReference type="PROSITE" id="PS00111">
    <property type="entry name" value="PGLYCERATE_KINASE"/>
    <property type="match status" value="1"/>
</dbReference>
<feature type="binding site" evidence="13 15">
    <location>
        <position position="331"/>
    </location>
    <ligand>
        <name>ATP</name>
        <dbReference type="ChEBI" id="CHEBI:30616"/>
    </ligand>
</feature>
<dbReference type="HAMAP" id="MF_00145">
    <property type="entry name" value="Phosphoglyc_kinase"/>
    <property type="match status" value="1"/>
</dbReference>
<keyword evidence="9 13" id="KW-0547">Nucleotide-binding</keyword>
<evidence type="ECO:0000256" key="3">
    <source>
        <dbReference type="ARBA" id="ARBA00004838"/>
    </source>
</evidence>
<comment type="pathway">
    <text evidence="3 13">Carbohydrate degradation; glycolysis; pyruvate from D-glyceraldehyde 3-phosphate: step 2/5.</text>
</comment>
<feature type="binding site" evidence="13 15">
    <location>
        <position position="209"/>
    </location>
    <ligand>
        <name>ATP</name>
        <dbReference type="ChEBI" id="CHEBI:30616"/>
    </ligand>
</feature>
<comment type="catalytic activity">
    <reaction evidence="1 13 16">
        <text>(2R)-3-phosphoglycerate + ATP = (2R)-3-phospho-glyceroyl phosphate + ADP</text>
        <dbReference type="Rhea" id="RHEA:14801"/>
        <dbReference type="ChEBI" id="CHEBI:30616"/>
        <dbReference type="ChEBI" id="CHEBI:57604"/>
        <dbReference type="ChEBI" id="CHEBI:58272"/>
        <dbReference type="ChEBI" id="CHEBI:456216"/>
        <dbReference type="EC" id="2.7.2.3"/>
    </reaction>
</comment>
<evidence type="ECO:0000256" key="14">
    <source>
        <dbReference type="PIRSR" id="PIRSR000724-1"/>
    </source>
</evidence>
<dbReference type="RefSeq" id="WP_041049933.1">
    <property type="nucleotide sequence ID" value="NZ_AP014523.1"/>
</dbReference>
<keyword evidence="8 13" id="KW-0808">Transferase</keyword>
<dbReference type="PIRSF" id="PIRSF000724">
    <property type="entry name" value="Pgk"/>
    <property type="match status" value="1"/>
</dbReference>
<evidence type="ECO:0000256" key="4">
    <source>
        <dbReference type="ARBA" id="ARBA00008982"/>
    </source>
</evidence>
<feature type="binding site" evidence="13 14">
    <location>
        <begin position="29"/>
        <end position="31"/>
    </location>
    <ligand>
        <name>substrate</name>
    </ligand>
</feature>
<dbReference type="Pfam" id="PF00162">
    <property type="entry name" value="PGK"/>
    <property type="match status" value="1"/>
</dbReference>
<evidence type="ECO:0000256" key="13">
    <source>
        <dbReference type="HAMAP-Rule" id="MF_00145"/>
    </source>
</evidence>
<feature type="binding site" evidence="14">
    <location>
        <position position="158"/>
    </location>
    <ligand>
        <name>(2R)-3-phosphoglycerate</name>
        <dbReference type="ChEBI" id="CHEBI:58272"/>
    </ligand>
</feature>
<dbReference type="GO" id="GO:0005524">
    <property type="term" value="F:ATP binding"/>
    <property type="evidence" value="ECO:0007669"/>
    <property type="project" value="UniProtKB-KW"/>
</dbReference>
<feature type="binding site" evidence="14">
    <location>
        <position position="125"/>
    </location>
    <ligand>
        <name>(2R)-3-phosphoglycerate</name>
        <dbReference type="ChEBI" id="CHEBI:58272"/>
    </ligand>
</feature>
<dbReference type="GO" id="GO:0006096">
    <property type="term" value="P:glycolytic process"/>
    <property type="evidence" value="ECO:0007669"/>
    <property type="project" value="UniProtKB-UniRule"/>
</dbReference>
<evidence type="ECO:0000313" key="17">
    <source>
        <dbReference type="EMBL" id="BAO97358.1"/>
    </source>
</evidence>
<dbReference type="HOGENOM" id="CLU_025427_0_2_7"/>
<keyword evidence="10 13" id="KW-0418">Kinase</keyword>
<gene>
    <name evidence="13" type="primary">pgk</name>
    <name evidence="17" type="ORF">NY40_0335</name>
</gene>
<dbReference type="SUPFAM" id="SSF53748">
    <property type="entry name" value="Phosphoglycerate kinase"/>
    <property type="match status" value="1"/>
</dbReference>
<dbReference type="PRINTS" id="PR00477">
    <property type="entry name" value="PHGLYCKINASE"/>
</dbReference>
<dbReference type="InterPro" id="IPR001576">
    <property type="entry name" value="Phosphoglycerate_kinase"/>
</dbReference>
<evidence type="ECO:0000256" key="8">
    <source>
        <dbReference type="ARBA" id="ARBA00022679"/>
    </source>
</evidence>
<evidence type="ECO:0000256" key="12">
    <source>
        <dbReference type="ARBA" id="ARBA00023152"/>
    </source>
</evidence>